<keyword evidence="2" id="KW-1185">Reference proteome</keyword>
<dbReference type="Proteomes" id="UP000053989">
    <property type="component" value="Unassembled WGS sequence"/>
</dbReference>
<dbReference type="AlphaFoldDB" id="A0A0C3D4Z6"/>
<reference evidence="1 2" key="1">
    <citation type="submission" date="2014-04" db="EMBL/GenBank/DDBJ databases">
        <authorList>
            <consortium name="DOE Joint Genome Institute"/>
            <person name="Kuo A."/>
            <person name="Kohler A."/>
            <person name="Nagy L.G."/>
            <person name="Floudas D."/>
            <person name="Copeland A."/>
            <person name="Barry K.W."/>
            <person name="Cichocki N."/>
            <person name="Veneault-Fourrey C."/>
            <person name="LaButti K."/>
            <person name="Lindquist E.A."/>
            <person name="Lipzen A."/>
            <person name="Lundell T."/>
            <person name="Morin E."/>
            <person name="Murat C."/>
            <person name="Sun H."/>
            <person name="Tunlid A."/>
            <person name="Henrissat B."/>
            <person name="Grigoriev I.V."/>
            <person name="Hibbett D.S."/>
            <person name="Martin F."/>
            <person name="Nordberg H.P."/>
            <person name="Cantor M.N."/>
            <person name="Hua S.X."/>
        </authorList>
    </citation>
    <scope>NUCLEOTIDE SEQUENCE [LARGE SCALE GENOMIC DNA]</scope>
    <source>
        <strain evidence="1 2">Foug A</strain>
    </source>
</reference>
<evidence type="ECO:0000313" key="2">
    <source>
        <dbReference type="Proteomes" id="UP000053989"/>
    </source>
</evidence>
<accession>A0A0C3D4Z6</accession>
<gene>
    <name evidence="1" type="ORF">SCLCIDRAFT_1224512</name>
</gene>
<reference evidence="2" key="2">
    <citation type="submission" date="2015-01" db="EMBL/GenBank/DDBJ databases">
        <title>Evolutionary Origins and Diversification of the Mycorrhizal Mutualists.</title>
        <authorList>
            <consortium name="DOE Joint Genome Institute"/>
            <consortium name="Mycorrhizal Genomics Consortium"/>
            <person name="Kohler A."/>
            <person name="Kuo A."/>
            <person name="Nagy L.G."/>
            <person name="Floudas D."/>
            <person name="Copeland A."/>
            <person name="Barry K.W."/>
            <person name="Cichocki N."/>
            <person name="Veneault-Fourrey C."/>
            <person name="LaButti K."/>
            <person name="Lindquist E.A."/>
            <person name="Lipzen A."/>
            <person name="Lundell T."/>
            <person name="Morin E."/>
            <person name="Murat C."/>
            <person name="Riley R."/>
            <person name="Ohm R."/>
            <person name="Sun H."/>
            <person name="Tunlid A."/>
            <person name="Henrissat B."/>
            <person name="Grigoriev I.V."/>
            <person name="Hibbett D.S."/>
            <person name="Martin F."/>
        </authorList>
    </citation>
    <scope>NUCLEOTIDE SEQUENCE [LARGE SCALE GENOMIC DNA]</scope>
    <source>
        <strain evidence="2">Foug A</strain>
    </source>
</reference>
<proteinExistence type="predicted"/>
<evidence type="ECO:0000313" key="1">
    <source>
        <dbReference type="EMBL" id="KIM51494.1"/>
    </source>
</evidence>
<protein>
    <submittedName>
        <fullName evidence="1">Uncharacterized protein</fullName>
    </submittedName>
</protein>
<dbReference type="HOGENOM" id="CLU_3088614_0_0_1"/>
<sequence length="52" mass="5929">MTRVTRLWGCVSVWTPKAILAQGPMKRQRFISIMIRGNGSDALSLRSLKYPH</sequence>
<name>A0A0C3D4Z6_9AGAM</name>
<dbReference type="InParanoid" id="A0A0C3D4Z6"/>
<organism evidence="1 2">
    <name type="scientific">Scleroderma citrinum Foug A</name>
    <dbReference type="NCBI Taxonomy" id="1036808"/>
    <lineage>
        <taxon>Eukaryota</taxon>
        <taxon>Fungi</taxon>
        <taxon>Dikarya</taxon>
        <taxon>Basidiomycota</taxon>
        <taxon>Agaricomycotina</taxon>
        <taxon>Agaricomycetes</taxon>
        <taxon>Agaricomycetidae</taxon>
        <taxon>Boletales</taxon>
        <taxon>Sclerodermatineae</taxon>
        <taxon>Sclerodermataceae</taxon>
        <taxon>Scleroderma</taxon>
    </lineage>
</organism>
<dbReference type="EMBL" id="KN822255">
    <property type="protein sequence ID" value="KIM51494.1"/>
    <property type="molecule type" value="Genomic_DNA"/>
</dbReference>